<reference evidence="3" key="1">
    <citation type="submission" date="2021-01" db="EMBL/GenBank/DDBJ databases">
        <authorList>
            <consortium name="Genoscope - CEA"/>
            <person name="William W."/>
        </authorList>
    </citation>
    <scope>NUCLEOTIDE SEQUENCE</scope>
</reference>
<name>A0A8S1JSS9_9CILI</name>
<accession>A0A8S1JSS9</accession>
<keyword evidence="2" id="KW-0732">Signal</keyword>
<sequence>MKIIVLIFLLGAFASNIRHKRERHSDSQTLSHQQQNTKELLQVSDIDNESQPFIEETLNQEQNLEEPKPLYNNDGRSPDMGLNEVQNNDAPEAPMMSDNILDYSAQEQIITGVSLIQVGEIDALADIDTSMPLLDEDFKYDEQALQETPLNIDIIEEVPQQQDQEINQIDDQLQQEIQIEDQQDQLINEVQLLQIGGFYY</sequence>
<evidence type="ECO:0000256" key="2">
    <source>
        <dbReference type="SAM" id="SignalP"/>
    </source>
</evidence>
<protein>
    <submittedName>
        <fullName evidence="3">Uncharacterized protein</fullName>
    </submittedName>
</protein>
<feature type="signal peptide" evidence="2">
    <location>
        <begin position="1"/>
        <end position="19"/>
    </location>
</feature>
<organism evidence="3 4">
    <name type="scientific">Paramecium sonneborni</name>
    <dbReference type="NCBI Taxonomy" id="65129"/>
    <lineage>
        <taxon>Eukaryota</taxon>
        <taxon>Sar</taxon>
        <taxon>Alveolata</taxon>
        <taxon>Ciliophora</taxon>
        <taxon>Intramacronucleata</taxon>
        <taxon>Oligohymenophorea</taxon>
        <taxon>Peniculida</taxon>
        <taxon>Parameciidae</taxon>
        <taxon>Paramecium</taxon>
    </lineage>
</organism>
<feature type="region of interest" description="Disordered" evidence="1">
    <location>
        <begin position="59"/>
        <end position="93"/>
    </location>
</feature>
<proteinExistence type="predicted"/>
<evidence type="ECO:0000256" key="1">
    <source>
        <dbReference type="SAM" id="MobiDB-lite"/>
    </source>
</evidence>
<keyword evidence="4" id="KW-1185">Reference proteome</keyword>
<evidence type="ECO:0000313" key="4">
    <source>
        <dbReference type="Proteomes" id="UP000692954"/>
    </source>
</evidence>
<dbReference type="OrthoDB" id="307478at2759"/>
<comment type="caution">
    <text evidence="3">The sequence shown here is derived from an EMBL/GenBank/DDBJ whole genome shotgun (WGS) entry which is preliminary data.</text>
</comment>
<dbReference type="AlphaFoldDB" id="A0A8S1JSS9"/>
<dbReference type="Proteomes" id="UP000692954">
    <property type="component" value="Unassembled WGS sequence"/>
</dbReference>
<gene>
    <name evidence="3" type="ORF">PSON_ATCC_30995.1.T0010227</name>
</gene>
<evidence type="ECO:0000313" key="3">
    <source>
        <dbReference type="EMBL" id="CAD8045704.1"/>
    </source>
</evidence>
<dbReference type="EMBL" id="CAJJDN010000001">
    <property type="protein sequence ID" value="CAD8045704.1"/>
    <property type="molecule type" value="Genomic_DNA"/>
</dbReference>
<feature type="chain" id="PRO_5035871516" evidence="2">
    <location>
        <begin position="20"/>
        <end position="200"/>
    </location>
</feature>